<protein>
    <submittedName>
        <fullName evidence="2">Uncharacterized protein</fullName>
    </submittedName>
</protein>
<proteinExistence type="predicted"/>
<sequence length="113" mass="12167">MVGTCEQPDADDRTIAVRRGSRFVIRGCDQGAVDGPRRGPVSRPQPGRPEVSARTGPSKVTASQWPRSTRTIRAGISPSTWCDANVNGPSPRDGGWAFCSGGDQRIRGRDGYR</sequence>
<reference evidence="2" key="1">
    <citation type="submission" date="2023-02" db="EMBL/GenBank/DDBJ databases">
        <title>Actinomadura rubrobrunea NBRC 14622.</title>
        <authorList>
            <person name="Ichikawa N."/>
            <person name="Sato H."/>
            <person name="Tonouchi N."/>
        </authorList>
    </citation>
    <scope>NUCLEOTIDE SEQUENCE</scope>
    <source>
        <strain evidence="2">NBRC 14622</strain>
    </source>
</reference>
<evidence type="ECO:0000313" key="2">
    <source>
        <dbReference type="EMBL" id="GLW66448.1"/>
    </source>
</evidence>
<name>A0A9W6Q0Q5_9ACTN</name>
<feature type="compositionally biased region" description="Polar residues" evidence="1">
    <location>
        <begin position="58"/>
        <end position="82"/>
    </location>
</feature>
<dbReference type="EMBL" id="BSRZ01000014">
    <property type="protein sequence ID" value="GLW66448.1"/>
    <property type="molecule type" value="Genomic_DNA"/>
</dbReference>
<feature type="compositionally biased region" description="Basic and acidic residues" evidence="1">
    <location>
        <begin position="104"/>
        <end position="113"/>
    </location>
</feature>
<comment type="caution">
    <text evidence="2">The sequence shown here is derived from an EMBL/GenBank/DDBJ whole genome shotgun (WGS) entry which is preliminary data.</text>
</comment>
<dbReference type="RefSeq" id="WP_146150337.1">
    <property type="nucleotide sequence ID" value="NZ_BSRZ01000014.1"/>
</dbReference>
<organism evidence="2 3">
    <name type="scientific">Actinomadura rubrobrunea</name>
    <dbReference type="NCBI Taxonomy" id="115335"/>
    <lineage>
        <taxon>Bacteria</taxon>
        <taxon>Bacillati</taxon>
        <taxon>Actinomycetota</taxon>
        <taxon>Actinomycetes</taxon>
        <taxon>Streptosporangiales</taxon>
        <taxon>Thermomonosporaceae</taxon>
        <taxon>Actinomadura</taxon>
    </lineage>
</organism>
<dbReference type="AlphaFoldDB" id="A0A9W6Q0Q5"/>
<evidence type="ECO:0000313" key="3">
    <source>
        <dbReference type="Proteomes" id="UP001165124"/>
    </source>
</evidence>
<feature type="region of interest" description="Disordered" evidence="1">
    <location>
        <begin position="27"/>
        <end position="113"/>
    </location>
</feature>
<accession>A0A9W6Q0Q5</accession>
<gene>
    <name evidence="2" type="ORF">Arub01_46920</name>
</gene>
<dbReference type="Proteomes" id="UP001165124">
    <property type="component" value="Unassembled WGS sequence"/>
</dbReference>
<evidence type="ECO:0000256" key="1">
    <source>
        <dbReference type="SAM" id="MobiDB-lite"/>
    </source>
</evidence>
<keyword evidence="3" id="KW-1185">Reference proteome</keyword>